<dbReference type="Proteomes" id="UP000807469">
    <property type="component" value="Unassembled WGS sequence"/>
</dbReference>
<reference evidence="3" key="1">
    <citation type="submission" date="2020-11" db="EMBL/GenBank/DDBJ databases">
        <authorList>
            <consortium name="DOE Joint Genome Institute"/>
            <person name="Ahrendt S."/>
            <person name="Riley R."/>
            <person name="Andreopoulos W."/>
            <person name="Labutti K."/>
            <person name="Pangilinan J."/>
            <person name="Ruiz-Duenas F.J."/>
            <person name="Barrasa J.M."/>
            <person name="Sanchez-Garcia M."/>
            <person name="Camarero S."/>
            <person name="Miyauchi S."/>
            <person name="Serrano A."/>
            <person name="Linde D."/>
            <person name="Babiker R."/>
            <person name="Drula E."/>
            <person name="Ayuso-Fernandez I."/>
            <person name="Pacheco R."/>
            <person name="Padilla G."/>
            <person name="Ferreira P."/>
            <person name="Barriuso J."/>
            <person name="Kellner H."/>
            <person name="Castanera R."/>
            <person name="Alfaro M."/>
            <person name="Ramirez L."/>
            <person name="Pisabarro A.G."/>
            <person name="Kuo A."/>
            <person name="Tritt A."/>
            <person name="Lipzen A."/>
            <person name="He G."/>
            <person name="Yan M."/>
            <person name="Ng V."/>
            <person name="Cullen D."/>
            <person name="Martin F."/>
            <person name="Rosso M.-N."/>
            <person name="Henrissat B."/>
            <person name="Hibbett D."/>
            <person name="Martinez A.T."/>
            <person name="Grigoriev I.V."/>
        </authorList>
    </citation>
    <scope>NUCLEOTIDE SEQUENCE</scope>
    <source>
        <strain evidence="3">CIRM-BRFM 674</strain>
    </source>
</reference>
<evidence type="ECO:0000256" key="1">
    <source>
        <dbReference type="SAM" id="Coils"/>
    </source>
</evidence>
<keyword evidence="4" id="KW-1185">Reference proteome</keyword>
<dbReference type="EMBL" id="MU156256">
    <property type="protein sequence ID" value="KAF9470135.1"/>
    <property type="molecule type" value="Genomic_DNA"/>
</dbReference>
<evidence type="ECO:0000256" key="2">
    <source>
        <dbReference type="SAM" id="MobiDB-lite"/>
    </source>
</evidence>
<protein>
    <submittedName>
        <fullName evidence="3">Uncharacterized protein</fullName>
    </submittedName>
</protein>
<organism evidence="3 4">
    <name type="scientific">Pholiota conissans</name>
    <dbReference type="NCBI Taxonomy" id="109636"/>
    <lineage>
        <taxon>Eukaryota</taxon>
        <taxon>Fungi</taxon>
        <taxon>Dikarya</taxon>
        <taxon>Basidiomycota</taxon>
        <taxon>Agaricomycotina</taxon>
        <taxon>Agaricomycetes</taxon>
        <taxon>Agaricomycetidae</taxon>
        <taxon>Agaricales</taxon>
        <taxon>Agaricineae</taxon>
        <taxon>Strophariaceae</taxon>
        <taxon>Pholiota</taxon>
    </lineage>
</organism>
<proteinExistence type="predicted"/>
<keyword evidence="1" id="KW-0175">Coiled coil</keyword>
<comment type="caution">
    <text evidence="3">The sequence shown here is derived from an EMBL/GenBank/DDBJ whole genome shotgun (WGS) entry which is preliminary data.</text>
</comment>
<feature type="region of interest" description="Disordered" evidence="2">
    <location>
        <begin position="22"/>
        <end position="50"/>
    </location>
</feature>
<evidence type="ECO:0000313" key="4">
    <source>
        <dbReference type="Proteomes" id="UP000807469"/>
    </source>
</evidence>
<sequence>MSALPINVFSSSQVPLIAPAVPAGREGEGDQGQRGSDAFEDDVASHGSDHHDLQTTIHQHQQAITALMLKQRELEDALRKAETDRMDLQRARDDLAASFTASEAELGKLIRAKEVAQSEARIHKTLFDQQLEDSVRRRVQLEKLQDQYNTLQIKRDELQLLDDQRAQDLEQAIEERDSFVPSAEVLWLAINIQSALFAGTLSVDHAWKLQ</sequence>
<accession>A0A9P5YM69</accession>
<gene>
    <name evidence="3" type="ORF">BDN70DRAFT_902361</name>
</gene>
<dbReference type="AlphaFoldDB" id="A0A9P5YM69"/>
<feature type="coiled-coil region" evidence="1">
    <location>
        <begin position="64"/>
        <end position="98"/>
    </location>
</feature>
<name>A0A9P5YM69_9AGAR</name>
<evidence type="ECO:0000313" key="3">
    <source>
        <dbReference type="EMBL" id="KAF9470135.1"/>
    </source>
</evidence>